<sequence length="401" mass="47853">MLQTVIIRRFIFAILLCLLVLLSSSIVRNNRKLIQTTHLHIHLKPKFPESASPAVPRCQPIKNVVFIKTHKTGSSTIANIMFRFGLRHNLNFALPNTKLYTKDFNYMSKPGEVMTRDFFYPLPDNQEYNILAHHSIYNRTFYHKVMPKNTTYISILREPFAQMVSTYEYYRFEKKFVSMSPERFNASNPISSFLENPYMYTQSGTNFTYMRNKQAQDLGFMQEHLEPSKFKEYIDILDKDFDLIMILEYFDESLLILKHQLCWELKDILYIPVNQNIRKRKWPSTDEDRANHKKFSPIDYTLYNHFLSKFTNSLSIQKDEFFQELKYFRTVLKEVRFNCMFGRTFTVQATKWHGVFNFTNQDCELSNMRFRQAVGLLYSRSNIPNYKNAHKLIERKGIYNI</sequence>
<dbReference type="InterPro" id="IPR009729">
    <property type="entry name" value="Gal-3-0_sulfotransfrase"/>
</dbReference>
<name>A0A9W2ZF60_BIOGL</name>
<keyword evidence="4" id="KW-0812">Transmembrane</keyword>
<dbReference type="OMA" id="RIRCLAM"/>
<dbReference type="SUPFAM" id="SSF52540">
    <property type="entry name" value="P-loop containing nucleoside triphosphate hydrolases"/>
    <property type="match status" value="1"/>
</dbReference>
<keyword evidence="9" id="KW-0325">Glycoprotein</keyword>
<evidence type="ECO:0000256" key="1">
    <source>
        <dbReference type="ARBA" id="ARBA00004323"/>
    </source>
</evidence>
<dbReference type="GO" id="GO:0001733">
    <property type="term" value="F:galactosylceramide sulfotransferase activity"/>
    <property type="evidence" value="ECO:0007669"/>
    <property type="project" value="InterPro"/>
</dbReference>
<keyword evidence="7" id="KW-0333">Golgi apparatus</keyword>
<accession>A0A9W2ZF60</accession>
<keyword evidence="3" id="KW-0808">Transferase</keyword>
<evidence type="ECO:0000256" key="5">
    <source>
        <dbReference type="ARBA" id="ARBA00022968"/>
    </source>
</evidence>
<proteinExistence type="inferred from homology"/>
<gene>
    <name evidence="11 12" type="primary">LOC106079189</name>
</gene>
<evidence type="ECO:0000256" key="9">
    <source>
        <dbReference type="ARBA" id="ARBA00023180"/>
    </source>
</evidence>
<evidence type="ECO:0000256" key="7">
    <source>
        <dbReference type="ARBA" id="ARBA00023034"/>
    </source>
</evidence>
<dbReference type="RefSeq" id="XP_055873606.1">
    <property type="nucleotide sequence ID" value="XM_056017631.1"/>
</dbReference>
<evidence type="ECO:0000313" key="10">
    <source>
        <dbReference type="Proteomes" id="UP001165740"/>
    </source>
</evidence>
<dbReference type="GeneID" id="106079189"/>
<evidence type="ECO:0000256" key="8">
    <source>
        <dbReference type="ARBA" id="ARBA00023136"/>
    </source>
</evidence>
<reference evidence="11 12" key="1">
    <citation type="submission" date="2025-04" db="UniProtKB">
        <authorList>
            <consortium name="RefSeq"/>
        </authorList>
    </citation>
    <scope>IDENTIFICATION</scope>
</reference>
<keyword evidence="10" id="KW-1185">Reference proteome</keyword>
<evidence type="ECO:0000256" key="3">
    <source>
        <dbReference type="ARBA" id="ARBA00022679"/>
    </source>
</evidence>
<dbReference type="InterPro" id="IPR027417">
    <property type="entry name" value="P-loop_NTPase"/>
</dbReference>
<comment type="similarity">
    <text evidence="2">Belongs to the galactose-3-O-sulfotransferase family.</text>
</comment>
<dbReference type="Gene3D" id="3.40.50.300">
    <property type="entry name" value="P-loop containing nucleotide triphosphate hydrolases"/>
    <property type="match status" value="1"/>
</dbReference>
<protein>
    <submittedName>
        <fullName evidence="11 12">Galactosylceramide sulfotransferase-like isoform X3</fullName>
    </submittedName>
</protein>
<evidence type="ECO:0000256" key="6">
    <source>
        <dbReference type="ARBA" id="ARBA00022989"/>
    </source>
</evidence>
<keyword evidence="8" id="KW-0472">Membrane</keyword>
<evidence type="ECO:0000313" key="11">
    <source>
        <dbReference type="RefSeq" id="XP_055873606.1"/>
    </source>
</evidence>
<comment type="subcellular location">
    <subcellularLocation>
        <location evidence="1">Golgi apparatus membrane</location>
        <topology evidence="1">Single-pass type II membrane protein</topology>
    </subcellularLocation>
</comment>
<evidence type="ECO:0000313" key="12">
    <source>
        <dbReference type="RefSeq" id="XP_055873607.1"/>
    </source>
</evidence>
<evidence type="ECO:0000256" key="4">
    <source>
        <dbReference type="ARBA" id="ARBA00022692"/>
    </source>
</evidence>
<keyword evidence="5" id="KW-0735">Signal-anchor</keyword>
<dbReference type="RefSeq" id="XP_055873607.1">
    <property type="nucleotide sequence ID" value="XM_056017632.1"/>
</dbReference>
<organism evidence="10 11">
    <name type="scientific">Biomphalaria glabrata</name>
    <name type="common">Bloodfluke planorb</name>
    <name type="synonym">Freshwater snail</name>
    <dbReference type="NCBI Taxonomy" id="6526"/>
    <lineage>
        <taxon>Eukaryota</taxon>
        <taxon>Metazoa</taxon>
        <taxon>Spiralia</taxon>
        <taxon>Lophotrochozoa</taxon>
        <taxon>Mollusca</taxon>
        <taxon>Gastropoda</taxon>
        <taxon>Heterobranchia</taxon>
        <taxon>Euthyneura</taxon>
        <taxon>Panpulmonata</taxon>
        <taxon>Hygrophila</taxon>
        <taxon>Lymnaeoidea</taxon>
        <taxon>Planorbidae</taxon>
        <taxon>Biomphalaria</taxon>
    </lineage>
</organism>
<dbReference type="PANTHER" id="PTHR14647">
    <property type="entry name" value="GALACTOSE-3-O-SULFOTRANSFERASE"/>
    <property type="match status" value="1"/>
</dbReference>
<dbReference type="Proteomes" id="UP001165740">
    <property type="component" value="Chromosome 18"/>
</dbReference>
<keyword evidence="6" id="KW-1133">Transmembrane helix</keyword>
<dbReference type="PANTHER" id="PTHR14647:SF87">
    <property type="entry name" value="PUTATIVE-RELATED"/>
    <property type="match status" value="1"/>
</dbReference>
<dbReference type="AlphaFoldDB" id="A0A9W2ZF60"/>
<evidence type="ECO:0000256" key="2">
    <source>
        <dbReference type="ARBA" id="ARBA00008124"/>
    </source>
</evidence>
<dbReference type="GO" id="GO:0000139">
    <property type="term" value="C:Golgi membrane"/>
    <property type="evidence" value="ECO:0007669"/>
    <property type="project" value="UniProtKB-SubCell"/>
</dbReference>
<dbReference type="Pfam" id="PF06990">
    <property type="entry name" value="Gal-3-0_sulfotr"/>
    <property type="match status" value="1"/>
</dbReference>
<dbReference type="GO" id="GO:0009247">
    <property type="term" value="P:glycolipid biosynthetic process"/>
    <property type="evidence" value="ECO:0007669"/>
    <property type="project" value="InterPro"/>
</dbReference>